<protein>
    <recommendedName>
        <fullName evidence="1">Phosphoribulokinase/uridine kinase domain-containing protein</fullName>
    </recommendedName>
</protein>
<dbReference type="GO" id="GO:0005524">
    <property type="term" value="F:ATP binding"/>
    <property type="evidence" value="ECO:0007669"/>
    <property type="project" value="InterPro"/>
</dbReference>
<reference evidence="2 3" key="1">
    <citation type="journal article" date="2011" name="Proc. Natl. Acad. Sci. U.S.A.">
        <title>Comparative genomics of xylose-fermenting fungi for enhanced biofuel production.</title>
        <authorList>
            <person name="Wohlbach D.J."/>
            <person name="Kuo A."/>
            <person name="Sato T.K."/>
            <person name="Potts K.M."/>
            <person name="Salamov A.A."/>
            <person name="LaButti K.M."/>
            <person name="Sun H."/>
            <person name="Clum A."/>
            <person name="Pangilinan J.L."/>
            <person name="Lindquist E.A."/>
            <person name="Lucas S."/>
            <person name="Lapidus A."/>
            <person name="Jin M."/>
            <person name="Gunawan C."/>
            <person name="Balan V."/>
            <person name="Dale B.E."/>
            <person name="Jeffries T.W."/>
            <person name="Zinkel R."/>
            <person name="Barry K.W."/>
            <person name="Grigoriev I.V."/>
            <person name="Gasch A.P."/>
        </authorList>
    </citation>
    <scope>NUCLEOTIDE SEQUENCE [LARGE SCALE GENOMIC DNA]</scope>
    <source>
        <strain evidence="3">NRRL Y-27907 / 11-Y1</strain>
    </source>
</reference>
<dbReference type="PANTHER" id="PTHR10285">
    <property type="entry name" value="URIDINE KINASE"/>
    <property type="match status" value="1"/>
</dbReference>
<evidence type="ECO:0000313" key="2">
    <source>
        <dbReference type="EMBL" id="EGW34246.1"/>
    </source>
</evidence>
<dbReference type="InParanoid" id="G3AHT2"/>
<dbReference type="GeneID" id="18871326"/>
<dbReference type="SUPFAM" id="SSF52540">
    <property type="entry name" value="P-loop containing nucleoside triphosphate hydrolases"/>
    <property type="match status" value="1"/>
</dbReference>
<dbReference type="RefSeq" id="XP_007373830.1">
    <property type="nucleotide sequence ID" value="XM_007373768.1"/>
</dbReference>
<name>G3AHT2_SPAPN</name>
<dbReference type="KEGG" id="spaa:SPAPADRAFT_49304"/>
<sequence length="239" mass="27705">MTIPHDKEVVLIACGGPSSSGKTTVSKALQYLIGDSVLIHLDDFYFHDADIPIDPKTGLQNWDCPEALDFARFVKCLHDIKQKHILPKIHSLEPDADLKLSKLEERIFQKMITSSSQKFAGKKVVIVDGFMLFHDPEIFNLFDIKLFFHAPYETLKQRRESRSYQTLDSVWVDPPRYFDDIVWPAYKDSHKYLFEQSDISLSLKQDVTEKYNIFDINNDDETRLFTLIEWALNSILSSL</sequence>
<dbReference type="InterPro" id="IPR027417">
    <property type="entry name" value="P-loop_NTPase"/>
</dbReference>
<dbReference type="Pfam" id="PF00485">
    <property type="entry name" value="PRK"/>
    <property type="match status" value="1"/>
</dbReference>
<dbReference type="FunCoup" id="G3AHT2">
    <property type="interactions" value="36"/>
</dbReference>
<dbReference type="InterPro" id="IPR006083">
    <property type="entry name" value="PRK/URK"/>
</dbReference>
<dbReference type="STRING" id="619300.G3AHT2"/>
<dbReference type="Gene3D" id="3.40.50.300">
    <property type="entry name" value="P-loop containing nucleotide triphosphate hydrolases"/>
    <property type="match status" value="1"/>
</dbReference>
<dbReference type="OrthoDB" id="10041966at2759"/>
<dbReference type="CDD" id="cd02024">
    <property type="entry name" value="NRK1"/>
    <property type="match status" value="1"/>
</dbReference>
<dbReference type="eggNOG" id="KOG3308">
    <property type="taxonomic scope" value="Eukaryota"/>
</dbReference>
<dbReference type="GO" id="GO:0034355">
    <property type="term" value="P:NAD+ biosynthetic process via the salvage pathway"/>
    <property type="evidence" value="ECO:0007669"/>
    <property type="project" value="EnsemblFungi"/>
</dbReference>
<feature type="domain" description="Phosphoribulokinase/uridine kinase" evidence="1">
    <location>
        <begin position="11"/>
        <end position="150"/>
    </location>
</feature>
<organism evidence="3">
    <name type="scientific">Spathaspora passalidarum (strain NRRL Y-27907 / 11-Y1)</name>
    <dbReference type="NCBI Taxonomy" id="619300"/>
    <lineage>
        <taxon>Eukaryota</taxon>
        <taxon>Fungi</taxon>
        <taxon>Dikarya</taxon>
        <taxon>Ascomycota</taxon>
        <taxon>Saccharomycotina</taxon>
        <taxon>Pichiomycetes</taxon>
        <taxon>Debaryomycetaceae</taxon>
        <taxon>Spathaspora</taxon>
    </lineage>
</organism>
<gene>
    <name evidence="2" type="ORF">SPAPADRAFT_49304</name>
</gene>
<evidence type="ECO:0000259" key="1">
    <source>
        <dbReference type="Pfam" id="PF00485"/>
    </source>
</evidence>
<dbReference type="AlphaFoldDB" id="G3AHT2"/>
<evidence type="ECO:0000313" key="3">
    <source>
        <dbReference type="Proteomes" id="UP000000709"/>
    </source>
</evidence>
<dbReference type="EMBL" id="GL996500">
    <property type="protein sequence ID" value="EGW34246.1"/>
    <property type="molecule type" value="Genomic_DNA"/>
</dbReference>
<accession>G3AHT2</accession>
<keyword evidence="3" id="KW-1185">Reference proteome</keyword>
<dbReference type="GO" id="GO:0046495">
    <property type="term" value="P:nicotinamide riboside metabolic process"/>
    <property type="evidence" value="ECO:0007669"/>
    <property type="project" value="EnsemblFungi"/>
</dbReference>
<dbReference type="OMA" id="FMSIPYE"/>
<proteinExistence type="predicted"/>
<dbReference type="HOGENOM" id="CLU_058668_1_1_1"/>
<dbReference type="Proteomes" id="UP000000709">
    <property type="component" value="Unassembled WGS sequence"/>
</dbReference>
<dbReference type="GO" id="GO:0050262">
    <property type="term" value="F:ribosylnicotinamide kinase activity"/>
    <property type="evidence" value="ECO:0007669"/>
    <property type="project" value="EnsemblFungi"/>
</dbReference>